<dbReference type="AlphaFoldDB" id="A0A1M6CBN7"/>
<organism evidence="2 3">
    <name type="scientific">Clostridium cavendishii DSM 21758</name>
    <dbReference type="NCBI Taxonomy" id="1121302"/>
    <lineage>
        <taxon>Bacteria</taxon>
        <taxon>Bacillati</taxon>
        <taxon>Bacillota</taxon>
        <taxon>Clostridia</taxon>
        <taxon>Eubacteriales</taxon>
        <taxon>Clostridiaceae</taxon>
        <taxon>Clostridium</taxon>
    </lineage>
</organism>
<dbReference type="PANTHER" id="PTHR43471">
    <property type="entry name" value="ABC TRANSPORTER PERMEASE"/>
    <property type="match status" value="1"/>
</dbReference>
<dbReference type="EMBL" id="FQZB01000004">
    <property type="protein sequence ID" value="SHI58231.1"/>
    <property type="molecule type" value="Genomic_DNA"/>
</dbReference>
<evidence type="ECO:0000313" key="2">
    <source>
        <dbReference type="EMBL" id="SHI58231.1"/>
    </source>
</evidence>
<dbReference type="OrthoDB" id="4187110at2"/>
<keyword evidence="3" id="KW-1185">Reference proteome</keyword>
<keyword evidence="1" id="KW-1133">Transmembrane helix</keyword>
<reference evidence="2 3" key="1">
    <citation type="submission" date="2016-11" db="EMBL/GenBank/DDBJ databases">
        <authorList>
            <person name="Jaros S."/>
            <person name="Januszkiewicz K."/>
            <person name="Wedrychowicz H."/>
        </authorList>
    </citation>
    <scope>NUCLEOTIDE SEQUENCE [LARGE SCALE GENOMIC DNA]</scope>
    <source>
        <strain evidence="2 3">DSM 21758</strain>
    </source>
</reference>
<dbReference type="Proteomes" id="UP000184310">
    <property type="component" value="Unassembled WGS sequence"/>
</dbReference>
<feature type="transmembrane region" description="Helical" evidence="1">
    <location>
        <begin position="150"/>
        <end position="171"/>
    </location>
</feature>
<keyword evidence="1" id="KW-0472">Membrane</keyword>
<evidence type="ECO:0000313" key="3">
    <source>
        <dbReference type="Proteomes" id="UP000184310"/>
    </source>
</evidence>
<feature type="transmembrane region" description="Helical" evidence="1">
    <location>
        <begin position="183"/>
        <end position="203"/>
    </location>
</feature>
<feature type="transmembrane region" description="Helical" evidence="1">
    <location>
        <begin position="229"/>
        <end position="249"/>
    </location>
</feature>
<protein>
    <submittedName>
        <fullName evidence="2">ABC-2 type transport system permease protein</fullName>
    </submittedName>
</protein>
<accession>A0A1M6CBN7</accession>
<dbReference type="STRING" id="1121302.SAMN02745163_00423"/>
<feature type="transmembrane region" description="Helical" evidence="1">
    <location>
        <begin position="21"/>
        <end position="39"/>
    </location>
</feature>
<evidence type="ECO:0000256" key="1">
    <source>
        <dbReference type="SAM" id="Phobius"/>
    </source>
</evidence>
<gene>
    <name evidence="2" type="ORF">SAMN02745163_00423</name>
</gene>
<proteinExistence type="predicted"/>
<name>A0A1M6CBN7_9CLOT</name>
<dbReference type="RefSeq" id="WP_072984821.1">
    <property type="nucleotide sequence ID" value="NZ_FQZB01000004.1"/>
</dbReference>
<sequence>MKSYIAFTKKELIEQVRTYKLFIFLAVLFVFGMVSPLFAKIMPDIISSMNTQGVEIKIPKPTYIDAYAQFLKNIGQMGIFALLLIFSGLLSNDVTKGTLVNMVSKGLSRRVIILAKLSSAVLIWTLGYLIAIATNYIYTFYLFGEHSVNNLVLALFSLWLFGVFLISIIILGSTIVKGSYGGLILTAIIYGSLALINLFPKIIKFNPYTLTSKNMDLITDKMEIRDIKVTIITTVVLIVIALVASLKIFERNKL</sequence>
<keyword evidence="1" id="KW-0812">Transmembrane</keyword>
<feature type="transmembrane region" description="Helical" evidence="1">
    <location>
        <begin position="111"/>
        <end position="138"/>
    </location>
</feature>
<feature type="transmembrane region" description="Helical" evidence="1">
    <location>
        <begin position="70"/>
        <end position="90"/>
    </location>
</feature>